<protein>
    <submittedName>
        <fullName evidence="9">PTS sugar transporter subunit IIB</fullName>
    </submittedName>
</protein>
<keyword evidence="10" id="KW-1185">Reference proteome</keyword>
<dbReference type="InterPro" id="IPR036095">
    <property type="entry name" value="PTS_EIIB-like_sf"/>
</dbReference>
<organism evidence="9 10">
    <name type="scientific">Amedibacillus dolichus</name>
    <dbReference type="NCBI Taxonomy" id="31971"/>
    <lineage>
        <taxon>Bacteria</taxon>
        <taxon>Bacillati</taxon>
        <taxon>Bacillota</taxon>
        <taxon>Erysipelotrichia</taxon>
        <taxon>Erysipelotrichales</taxon>
        <taxon>Erysipelotrichaceae</taxon>
        <taxon>Amedibacillus</taxon>
    </lineage>
</organism>
<evidence type="ECO:0000313" key="10">
    <source>
        <dbReference type="Proteomes" id="UP000284868"/>
    </source>
</evidence>
<gene>
    <name evidence="9" type="ORF">DWZ83_10410</name>
</gene>
<evidence type="ECO:0000256" key="7">
    <source>
        <dbReference type="PROSITE-ProRule" id="PRU00423"/>
    </source>
</evidence>
<dbReference type="GO" id="GO:0009401">
    <property type="term" value="P:phosphoenolpyruvate-dependent sugar phosphotransferase system"/>
    <property type="evidence" value="ECO:0007669"/>
    <property type="project" value="UniProtKB-KW"/>
</dbReference>
<dbReference type="Gene3D" id="3.40.50.2300">
    <property type="match status" value="1"/>
</dbReference>
<dbReference type="Pfam" id="PF02302">
    <property type="entry name" value="PTS_IIB"/>
    <property type="match status" value="1"/>
</dbReference>
<evidence type="ECO:0000313" key="9">
    <source>
        <dbReference type="EMBL" id="RHM05508.1"/>
    </source>
</evidence>
<sequence length="103" mass="11318">MKIMLCCSDGMSTSLLVEKMKVAAQEKGIDAEIWADCLASIPSYVEKTPDIIMVGPQIKFKLKSIQETFANTTCKVVAIDMRDYGAMRGENVLISALKELGIE</sequence>
<dbReference type="EMBL" id="QRPK01000107">
    <property type="protein sequence ID" value="RHM05508.1"/>
    <property type="molecule type" value="Genomic_DNA"/>
</dbReference>
<dbReference type="PANTHER" id="PTHR34581">
    <property type="entry name" value="PTS SYSTEM N,N'-DIACETYLCHITOBIOSE-SPECIFIC EIIB COMPONENT"/>
    <property type="match status" value="1"/>
</dbReference>
<reference evidence="9 10" key="1">
    <citation type="submission" date="2018-08" db="EMBL/GenBank/DDBJ databases">
        <title>A genome reference for cultivated species of the human gut microbiota.</title>
        <authorList>
            <person name="Zou Y."/>
            <person name="Xue W."/>
            <person name="Luo G."/>
        </authorList>
    </citation>
    <scope>NUCLEOTIDE SEQUENCE [LARGE SCALE GENOMIC DNA]</scope>
    <source>
        <strain evidence="9 10">AF35-6BH</strain>
    </source>
</reference>
<evidence type="ECO:0000256" key="2">
    <source>
        <dbReference type="ARBA" id="ARBA00022553"/>
    </source>
</evidence>
<evidence type="ECO:0000256" key="1">
    <source>
        <dbReference type="ARBA" id="ARBA00022448"/>
    </source>
</evidence>
<keyword evidence="4" id="KW-0808">Transferase</keyword>
<dbReference type="AlphaFoldDB" id="A0A415NYG5"/>
<dbReference type="PANTHER" id="PTHR34581:SF2">
    <property type="entry name" value="PTS SYSTEM N,N'-DIACETYLCHITOBIOSE-SPECIFIC EIIB COMPONENT"/>
    <property type="match status" value="1"/>
</dbReference>
<dbReference type="InterPro" id="IPR003501">
    <property type="entry name" value="PTS_EIIB_2/3"/>
</dbReference>
<comment type="caution">
    <text evidence="9">The sequence shown here is derived from an EMBL/GenBank/DDBJ whole genome shotgun (WGS) entry which is preliminary data.</text>
</comment>
<evidence type="ECO:0000256" key="5">
    <source>
        <dbReference type="ARBA" id="ARBA00022683"/>
    </source>
</evidence>
<evidence type="ECO:0000256" key="6">
    <source>
        <dbReference type="ARBA" id="ARBA00022777"/>
    </source>
</evidence>
<dbReference type="Proteomes" id="UP000284868">
    <property type="component" value="Unassembled WGS sequence"/>
</dbReference>
<accession>A0A415NYG5</accession>
<dbReference type="CDD" id="cd05564">
    <property type="entry name" value="PTS_IIB_chitobiose_lichenan"/>
    <property type="match status" value="1"/>
</dbReference>
<keyword evidence="3 9" id="KW-0762">Sugar transport</keyword>
<dbReference type="PROSITE" id="PS51100">
    <property type="entry name" value="PTS_EIIB_TYPE_3"/>
    <property type="match status" value="1"/>
</dbReference>
<proteinExistence type="predicted"/>
<dbReference type="RefSeq" id="WP_022419889.1">
    <property type="nucleotide sequence ID" value="NZ_CAJKGD010000003.1"/>
</dbReference>
<keyword evidence="5" id="KW-0598">Phosphotransferase system</keyword>
<dbReference type="InterPro" id="IPR013012">
    <property type="entry name" value="PTS_EIIB_3"/>
</dbReference>
<dbReference type="GO" id="GO:0016301">
    <property type="term" value="F:kinase activity"/>
    <property type="evidence" value="ECO:0007669"/>
    <property type="project" value="UniProtKB-KW"/>
</dbReference>
<dbReference type="OrthoDB" id="2186177at2"/>
<dbReference type="GO" id="GO:0008982">
    <property type="term" value="F:protein-N(PI)-phosphohistidine-sugar phosphotransferase activity"/>
    <property type="evidence" value="ECO:0007669"/>
    <property type="project" value="InterPro"/>
</dbReference>
<evidence type="ECO:0000256" key="3">
    <source>
        <dbReference type="ARBA" id="ARBA00022597"/>
    </source>
</evidence>
<evidence type="ECO:0000256" key="4">
    <source>
        <dbReference type="ARBA" id="ARBA00022679"/>
    </source>
</evidence>
<keyword evidence="1" id="KW-0813">Transport</keyword>
<evidence type="ECO:0000259" key="8">
    <source>
        <dbReference type="PROSITE" id="PS51100"/>
    </source>
</evidence>
<feature type="modified residue" description="Phosphocysteine; by EIIA" evidence="7">
    <location>
        <position position="7"/>
    </location>
</feature>
<dbReference type="SUPFAM" id="SSF52794">
    <property type="entry name" value="PTS system IIB component-like"/>
    <property type="match status" value="1"/>
</dbReference>
<feature type="domain" description="PTS EIIB type-3" evidence="8">
    <location>
        <begin position="1"/>
        <end position="103"/>
    </location>
</feature>
<keyword evidence="2" id="KW-0597">Phosphoprotein</keyword>
<name>A0A415NYG5_9FIRM</name>
<dbReference type="InterPro" id="IPR051819">
    <property type="entry name" value="PTS_sugar-specific_EIIB"/>
</dbReference>
<keyword evidence="6" id="KW-0418">Kinase</keyword>